<feature type="domain" description="Carrier" evidence="8">
    <location>
        <begin position="3238"/>
        <end position="3313"/>
    </location>
</feature>
<keyword evidence="10" id="KW-1185">Reference proteome</keyword>
<dbReference type="InterPro" id="IPR006162">
    <property type="entry name" value="Ppantetheine_attach_site"/>
</dbReference>
<dbReference type="FunFam" id="1.10.1200.10:FF:000005">
    <property type="entry name" value="Nonribosomal peptide synthetase 1"/>
    <property type="match status" value="3"/>
</dbReference>
<dbReference type="PROSITE" id="PS00455">
    <property type="entry name" value="AMP_BINDING"/>
    <property type="match status" value="4"/>
</dbReference>
<dbReference type="Gene3D" id="1.10.1200.10">
    <property type="entry name" value="ACP-like"/>
    <property type="match status" value="4"/>
</dbReference>
<dbReference type="SMART" id="SM01294">
    <property type="entry name" value="PKS_PP_betabranch"/>
    <property type="match status" value="1"/>
</dbReference>
<dbReference type="CDD" id="cd19531">
    <property type="entry name" value="LCL_NRPS-like"/>
    <property type="match status" value="2"/>
</dbReference>
<dbReference type="GO" id="GO:0006631">
    <property type="term" value="P:fatty acid metabolic process"/>
    <property type="evidence" value="ECO:0007669"/>
    <property type="project" value="UniProtKB-KW"/>
</dbReference>
<dbReference type="InterPro" id="IPR025110">
    <property type="entry name" value="AMP-bd_C"/>
</dbReference>
<dbReference type="InterPro" id="IPR023213">
    <property type="entry name" value="CAT-like_dom_sf"/>
</dbReference>
<dbReference type="Pfam" id="PF00501">
    <property type="entry name" value="AMP-binding"/>
    <property type="match status" value="4"/>
</dbReference>
<keyword evidence="4" id="KW-0597">Phosphoprotein</keyword>
<dbReference type="FunFam" id="3.40.50.12780:FF:000013">
    <property type="entry name" value="Long-chain-fatty-acid--AMP ligase FadD32"/>
    <property type="match status" value="1"/>
</dbReference>
<dbReference type="CDD" id="cd17652">
    <property type="entry name" value="A_NRPS_CmdD_like"/>
    <property type="match status" value="1"/>
</dbReference>
<feature type="domain" description="Carrier" evidence="8">
    <location>
        <begin position="600"/>
        <end position="677"/>
    </location>
</feature>
<evidence type="ECO:0000256" key="3">
    <source>
        <dbReference type="ARBA" id="ARBA00022450"/>
    </source>
</evidence>
<dbReference type="Gene3D" id="3.40.50.12780">
    <property type="entry name" value="N-terminal domain of ligase-like"/>
    <property type="match status" value="1"/>
</dbReference>
<dbReference type="InterPro" id="IPR020806">
    <property type="entry name" value="PKS_PP-bd"/>
</dbReference>
<dbReference type="InterPro" id="IPR000873">
    <property type="entry name" value="AMP-dep_synth/lig_dom"/>
</dbReference>
<dbReference type="Pfam" id="PF00550">
    <property type="entry name" value="PP-binding"/>
    <property type="match status" value="4"/>
</dbReference>
<dbReference type="GO" id="GO:0071766">
    <property type="term" value="P:Actinobacterium-type cell wall biogenesis"/>
    <property type="evidence" value="ECO:0007669"/>
    <property type="project" value="UniProtKB-ARBA"/>
</dbReference>
<dbReference type="FunFam" id="2.30.38.10:FF:000001">
    <property type="entry name" value="Non-ribosomal peptide synthetase PvdI"/>
    <property type="match status" value="3"/>
</dbReference>
<dbReference type="CDD" id="cd19534">
    <property type="entry name" value="E_NRPS"/>
    <property type="match status" value="2"/>
</dbReference>
<dbReference type="GO" id="GO:0044550">
    <property type="term" value="P:secondary metabolite biosynthetic process"/>
    <property type="evidence" value="ECO:0007669"/>
    <property type="project" value="UniProtKB-ARBA"/>
</dbReference>
<dbReference type="InterPro" id="IPR040097">
    <property type="entry name" value="FAAL/FAAC"/>
</dbReference>
<feature type="compositionally biased region" description="Polar residues" evidence="7">
    <location>
        <begin position="4459"/>
        <end position="4474"/>
    </location>
</feature>
<dbReference type="RefSeq" id="WP_171436075.1">
    <property type="nucleotide sequence ID" value="NZ_JABFJV010000102.1"/>
</dbReference>
<dbReference type="FunFam" id="3.30.559.10:FF:000012">
    <property type="entry name" value="Non-ribosomal peptide synthetase"/>
    <property type="match status" value="2"/>
</dbReference>
<evidence type="ECO:0000256" key="4">
    <source>
        <dbReference type="ARBA" id="ARBA00022553"/>
    </source>
</evidence>
<evidence type="ECO:0000313" key="10">
    <source>
        <dbReference type="Proteomes" id="UP000563426"/>
    </source>
</evidence>
<dbReference type="CDD" id="cd19543">
    <property type="entry name" value="DCL_NRPS"/>
    <property type="match status" value="2"/>
</dbReference>
<dbReference type="CDD" id="cd05930">
    <property type="entry name" value="A_NRPS"/>
    <property type="match status" value="2"/>
</dbReference>
<dbReference type="GO" id="GO:0031177">
    <property type="term" value="F:phosphopantetheine binding"/>
    <property type="evidence" value="ECO:0007669"/>
    <property type="project" value="InterPro"/>
</dbReference>
<dbReference type="GO" id="GO:0003824">
    <property type="term" value="F:catalytic activity"/>
    <property type="evidence" value="ECO:0007669"/>
    <property type="project" value="InterPro"/>
</dbReference>
<dbReference type="Gene3D" id="3.40.50.980">
    <property type="match status" value="6"/>
</dbReference>
<dbReference type="InterPro" id="IPR010060">
    <property type="entry name" value="NRPS_synth"/>
</dbReference>
<dbReference type="NCBIfam" id="TIGR01733">
    <property type="entry name" value="AA-adenyl-dom"/>
    <property type="match status" value="3"/>
</dbReference>
<name>A0A7Y4KK49_9BACT</name>
<dbReference type="InterPro" id="IPR010071">
    <property type="entry name" value="AA_adenyl_dom"/>
</dbReference>
<dbReference type="InterPro" id="IPR009081">
    <property type="entry name" value="PP-bd_ACP"/>
</dbReference>
<dbReference type="EMBL" id="JABFJV010000102">
    <property type="protein sequence ID" value="NOK35298.1"/>
    <property type="molecule type" value="Genomic_DNA"/>
</dbReference>
<dbReference type="SUPFAM" id="SSF56801">
    <property type="entry name" value="Acetyl-CoA synthetase-like"/>
    <property type="match status" value="4"/>
</dbReference>
<sequence length="5289" mass="577761">MKTASLSSSTLVDLLDERAASNGGRPLFFFDEDVEGERSVLSYSGLQQRARRIAVMLQEVSAPGARAVLLYPPGLEYVSGFFGCLAAGVVTVPAYPPDPSRLERTLPRLRAIIQDAQATVVLTNSFILSMAEALFELAPDLRHLRWVATDELPEGSEGAWRRPELHAGSRAFLQYTSGSTGMPKGVELTHANLLHNLRLIHDAFGMHTGSAGVIWLPPYHDMGLIGGILGTLHGGFSTTLMSPLSFLRKPLRWLETLSRTRGTISGGPNFAFDLCVRKTTEAERAALDLSAWDVAFCGAEPIRPETLERFVQAFAPSGFRREAFYPCYGLAEGSLIVSGVQRGTVPLLREVASRELRLGRAQAPEPGAPAQTLVGCGQTLQEQEVLVVDPRTGEPRAPGDVGEIWVKGPSVAQGYWRQPEQSEQTFRARTRDGAGPFLRTGDQGFLQDGQLFVVGRLKDLIIVRGRNHHPQDIEVTAEHASSVLRPGCGAAFSVERDGEERLVLVYEVDPRRALAPVEDVARDIVGQVAQAHELRLDQLVLIEPGSLPKTSSGKVQRHACRDGWLNQDLRTVASWQATPDGTALAPADVPAPVEAEAPPRSVAELEQWLRLNLARRLGVEPGSVDVHEPLTRYGLDSLGAVELAHTLEKGLGVALPMEVLLSGPSVAELALRLSAPVAAPGLPLGRVSREQPLPLSFAQQRLWFLDRLEPGSPAYNLCAAVRLDGVLDVAALERAFSEVVRRHEPLRTTFHADAEGHARQHIHPPAPLGLARVDVSSLSPEVRELEVQRLAREVSRRPFDLSTGPLLHVTLARLSDTHHVLVLCMHHIVSDGWSMGVLVREVGALYEAFRRGQPSPLTELVVQYVDHAAWQRDGFQGEAMARHLEWWRQQLSGMPPHLELPTDSPRPSVQRFDGGSQPVHLPLEVWEPLKAVARSEDATPFMVLLAAFQLLLHRYSGQDDLCVGSPISGRSKGETEGLIGFFVNPLVLRSRLAVGRTFRQRLAQVRETTLGAYAHQDVPFETLVDALRPVRELGRSPLFQAQLVMQPDPLPRLTLPGLTLERLPLENTAAKFDLSLALTETAHGLSGSLEYATALFTPATAARMVEHLLTLLQAAVAAPDTLVEALPLSGAAERQRLLKDWAASATPFAPRPSVLSLFEEQATLRPQAPAVACEEQVLTYAQVEARANQLAWHLRSLGVGADSCVALCLERSVDLVVALLGVWKAGAGYVPVDPELPASRREAMVRAVNAAAVITHAVREEAGAPARVPTVALDTQAAVLAGLPTTRPPATLTPQHVAYVLFTSGSTGEPKGVAVTQGQLLNYVQAATQRLGLETCASFALVSTFSADLGNTVLFPALCTGGLLHVLTRERATQPADFAAYFQRHPVDCMKIVPSHLSALMTAPEPRWVLPRKRLVLGGEGASWQLLESVHALAPDCEVFNHYGPTETTVGVLAGRVVLPPEQPRSASVPLGRPLANTRVYVLDAALGLAPQGVPGELYVGGEQVTRGYVGQPGLTAERYLPDPFSPEAGARMYRTGDRARWLADGQLAFLGRADFQVKLRGFRIELGEVEKALEQSPGVRQAVVVLREDSPGVKRLVAYVVPREGQEVDSSALRSHLQAKLPEYMVPSAFVALEALPLNANGKLDRQALPLPEASASAQASFVAPRTPVEIQLARIWAQVLGLPRVGVHDNFFELGGDSIISLQVVARARLVGLSLATRDLFQHQTLEALALVARASSDAPSAEQGPVSGPVPLTPIQHHLLHHDASHAHHFNQALLLASRQPLQPSHLEAALRQLLSHHDALRLRFSREASGARASHGVPSDKADGFLAQADRSSPDTASTRASQGVPSDKADGFLTQADRSSPDASGAWASHGVPPEEVDFFLTQVDLSSLPASEQPRALEAEASRLQASFVLSQPPLLRACLFHLGEGTQRLLLVAHHLVVDAVSWRVLVEDLEACYAAFAEGRAPELPPKSSSFQTWARRLEAHAGSSALAREASLWHEALHSTPAPLPTDASGPNTHASERRLALAFDAEETRLLLQEVPTAWRASIDDVLLTALSLSLREWTGQALARIHLEGHGREALFADVDLSRTVGWFTSLVPLQVELPAHGTAGEALRTVRDARRRLPHHGIGFGLLRWLAPHDIAASLRDTPLPEVTFNYLGQFDANLASSRFFSLTSEPMGPVASPSGTRLRQLEIIGSVMGGRLQLTFGYSAHRHHEATIATLASRFQHHVRALVSQRHSDDARRFSPGDFPLASLSQPALDALLRQAPGRIEDLYPLSPTQQGMLFHALVSPGSDVYLLQNSWAVHSALDLEALSRAWHATFQRHPALRSSFHWKELDAPVQLVHAQVPNTFEALDWRACSPAEQQARLEQAILDERRAGFDFTRAPLMRLRAFRLQDTVWRLLFSHHHLMMDGWSLGLVLREVFALYDALRQGQAPALPASLPFRDYLDWLRQRDTSGDESFWRGYLAGFRVPTPLPGDTRTGPAPGTHASHPLLEKHLTPEASAALQGFARQHQLTLNTVALATWALVLASYSGEEDVVFGTTLSGRPPELTGSEAMVGMFINTLPLRVRVPAPDTALLPWLKALQEQVAEARQYEFSPLVQVQAWSDLPRGTQLFDSLLVVENYPIDESLRQRSLSLDVRDHHSVERSNYPLGLGIIPGAQVRLLLFHDAPRFPHEAMVRLLEHWRIALEGLASRPQGRLGDLSLLSDAERHQVLVEWNPAPPTDTAVPLVHRRFEARVARAPDAPALEHGGETLTYAELNARANQLARHLRRLGVGPELRVALFLERSVDLVVAMLATLKAGGAWLALDPALPSERLTFIAEDAGAPVLVTHSALEHLIDRRGYVLLVDEHADRIEREAEGNLDDAWEDASRLAYVIYTSGSTGRPKGTLLTHGGLCNTAVGAGRAHGYREDSRVLQFANASFDASVCEVFATLLSGACLVLANADDLLPVEPLRALLVDRAISAVTLTPTVLAQLEPRDLPGLQTVISAGEALSPEVARRWSEGRTLLNAYGPTEATICATISGPVEPGRPSIGRPLPGAQVYVLDARLEPVAPGMAGELYVGGLGVARGYLGRQDLTAERFVPNPFAAHAGARMYRTGDRARWLPDGELEYLGRIDFQVKLRGFRIELGEVESALRASPDVRDAVVVLREDSPGDKRLVAYVVPAPESRVEPRALRDLLTSRLPDYMVPAAYVALEALPLSTSGKVDRQALPVPDGTGAATTEYLAPRTAIEQGVAAIWREVLGVEQVGLQDEFMALGGHSLLATQVISRVRAAFGVELPLRALFESASLEELARRVEAATRDVTSLKLPPLRRASRDQPLPLSFSQQRLWFLEQLEPGLATYHMPAAIRVKGPLDTDAFERGLAEIIRRHDVLRTTLHASGGEAFQVVSDRWDWHLPRVDLSALPGEQREAEVRRMALAEATKPFDLTRGPLLRLSLLKLAEGEHQLIVVMHHIIADGWSITVLIQELSALYAAFVQGRPSPLPELAVQYADYAVWQREWLREEELERQLSYWRQQLADAPPVLELATDRPRPPVQTFRGAAFPVHIPRELTGALKALAQREGVTPFMLVLATFQVLLSRYSGQRDISVGSPTAGRRLAELEPLVGFFVNNLVLRTRLDGDPSFREVLRRVWETTLGAYAHQDIPFEKLVEELRPRRDLRHSPLFQVWFVLDKARLADFTTGGLTLSTVETDAGVSRFDLALFLSDAEEGLTGTLDYNTDLFDTSTIARMAEHLGVLMEGIVRAPDTRLSQLPLLPEHERQQLWTNARPAARTLPEVPQVHRLFEAQAARTPDAVALLHGADALTYGELNVRANQLARHLRRLGVGPEILVALCLEDPREFIIAVLAILKAGGAWLPLDPTLPSERLAFITSDAWAPVLVTDSSLEYLIDRRGYVLLVDEHADRIEREAEGNLDGASDPSHLAYVIYTSGSTGRPKGTLLTHGGLCNTALQTLDFMDLGPERRLLQFFSTSFDASVSEIFPALLSGATLVLASREEKMPGAPLLELVRQQAVTTLKVTPSVLAQLDPEGLSGVRTLIVAGEACTPELVERFAPGRRFVNAYGPTEATVCAAVNTAVRARPLTLGRPFHNVEAHVLDAQGGLVPPGVPGELYLGGMGLARGYLGRPDLTAERFVPHPFATEPGARLYRTGDRARWLPDGELEYLGRVDFQVKLRGFRIELGEVESVLSQSLSVREAVVVLREDSPGVKRLIAYVVPREGQEVDSASLRSHLQAKLPEYMVPSAFVALEALPLNANGKLDRQALPLPEASASAQASFVAPRTPVEIQLARIWAQVLGLPRVGVHDNFFELGGDSIISLQVVARARLVGLSLATRDLFQHQTLEALALVARASSDAPSAEQGPVSGPVPLTPIQHHLLHHDASHAHHFNQALLLASRQPLQPSHLEAALRRLLSHHDALRLRFSRDASGAWASHGVPSAKADGFLAQADRSSPDTASTRASQGVPSDKADGFLAQADRSSPDASDAWTSHGVPPEEADFFLAQVDLSSLPAAEQPRALEAEASRLQASFVLSQPPLLRACLFHLGEGNQRLLLVAHHLVVDAVSWRVLVEDLEACYAAFAEGRSPELPPKSSSFQTWARRLEAHAASTALAREASLWTQALGASVAPLPTDASGPNTHASERRLALAFDAEETRLLLQEVPTAWRASIDDVLLTALSLSLREWTGQTLARIHLEGHGREALFADVDLSRTVGWFTSLVPLQVELPAHGSAGEALRTVRDARRRLPHHGIGFGLLRWLAPHDTAASLRDTPAPEVAFNYLGQLDASVTSSRFFSLASEAIGSNLAPGGTRLHALELNGSVMGGRLQLTFSYSAHRHHEATIATLASRFQHHLRALITERHSEDARRFSPGDFPLASLSQPALDALLRRTGQDIENVYPLSPTQQGMLFHAQLSPGSAVYFEQLSWTVASALDLTAFLEAWRTCIRLHPILRSSFHWEGLEHPLQVVHADVVLPLEELDWRGLPSAEQQSRFEQLLREDKRRGLDLRRAPLIRLTAVRLGESSVRFLWSHHHLLVDGWSLGLLIKEVFSLYDVLRSGAKPERASRPAFGEYIAWLHQRDDSADETWWRTYLEGFASPTPLPADSRATLARGQTASHLTLELGLSTEETAALQAFARGHQLTLPTLALASWGLVLSHFSGEHDVVFGQTVAGRPPELPGSDSIVGVFINTLPVRVRRAPASSFLLPWLASLQAQLMELRQYEHAPLVQVQSWSAVPRGTPLFESLLVFENYPLDSSLLGPSSSIVLQDIHGFESTNYPLTLS</sequence>
<dbReference type="Gene3D" id="3.30.559.10">
    <property type="entry name" value="Chloramphenicol acetyltransferase-like domain"/>
    <property type="match status" value="6"/>
</dbReference>
<dbReference type="NCBIfam" id="NF004282">
    <property type="entry name" value="PRK05691.1"/>
    <property type="match status" value="6"/>
</dbReference>
<proteinExistence type="inferred from homology"/>
<accession>A0A7Y4KK49</accession>
<dbReference type="FunFam" id="3.40.50.12780:FF:000012">
    <property type="entry name" value="Non-ribosomal peptide synthetase"/>
    <property type="match status" value="3"/>
</dbReference>
<dbReference type="Gene3D" id="3.30.559.30">
    <property type="entry name" value="Nonribosomal peptide synthetase, condensation domain"/>
    <property type="match status" value="6"/>
</dbReference>
<dbReference type="Pfam" id="PF23024">
    <property type="entry name" value="AMP-dom_DIP2-like"/>
    <property type="match status" value="1"/>
</dbReference>
<organism evidence="9 10">
    <name type="scientific">Corallococcus exercitus</name>
    <dbReference type="NCBI Taxonomy" id="2316736"/>
    <lineage>
        <taxon>Bacteria</taxon>
        <taxon>Pseudomonadati</taxon>
        <taxon>Myxococcota</taxon>
        <taxon>Myxococcia</taxon>
        <taxon>Myxococcales</taxon>
        <taxon>Cystobacterineae</taxon>
        <taxon>Myxococcaceae</taxon>
        <taxon>Corallococcus</taxon>
    </lineage>
</organism>
<gene>
    <name evidence="9" type="ORF">HMI49_19025</name>
</gene>
<evidence type="ECO:0000256" key="1">
    <source>
        <dbReference type="ARBA" id="ARBA00001957"/>
    </source>
</evidence>
<dbReference type="InterPro" id="IPR045851">
    <property type="entry name" value="AMP-bd_C_sf"/>
</dbReference>
<dbReference type="SUPFAM" id="SSF52777">
    <property type="entry name" value="CoA-dependent acyltransferases"/>
    <property type="match status" value="12"/>
</dbReference>
<dbReference type="FunFam" id="3.30.559.30:FF:000001">
    <property type="entry name" value="Non-ribosomal peptide synthetase"/>
    <property type="match status" value="1"/>
</dbReference>
<feature type="region of interest" description="Disordered" evidence="7">
    <location>
        <begin position="4457"/>
        <end position="4479"/>
    </location>
</feature>
<feature type="non-terminal residue" evidence="9">
    <location>
        <position position="5289"/>
    </location>
</feature>
<feature type="region of interest" description="Disordered" evidence="7">
    <location>
        <begin position="1813"/>
        <end position="1874"/>
    </location>
</feature>
<dbReference type="PROSITE" id="PS00012">
    <property type="entry name" value="PHOSPHOPANTETHEINE"/>
    <property type="match status" value="4"/>
</dbReference>
<dbReference type="Gene3D" id="3.30.300.30">
    <property type="match status" value="4"/>
</dbReference>
<dbReference type="SMART" id="SM00823">
    <property type="entry name" value="PKS_PP"/>
    <property type="match status" value="4"/>
</dbReference>
<dbReference type="CDD" id="cd05931">
    <property type="entry name" value="FAAL"/>
    <property type="match status" value="1"/>
</dbReference>
<dbReference type="InterPro" id="IPR001242">
    <property type="entry name" value="Condensation_dom"/>
</dbReference>
<dbReference type="InterPro" id="IPR042099">
    <property type="entry name" value="ANL_N_sf"/>
</dbReference>
<keyword evidence="3" id="KW-0596">Phosphopantetheine</keyword>
<dbReference type="GO" id="GO:0043041">
    <property type="term" value="P:amino acid activation for nonribosomal peptide biosynthetic process"/>
    <property type="evidence" value="ECO:0007669"/>
    <property type="project" value="UniProtKB-ARBA"/>
</dbReference>
<evidence type="ECO:0000256" key="5">
    <source>
        <dbReference type="ARBA" id="ARBA00022832"/>
    </source>
</evidence>
<feature type="domain" description="Carrier" evidence="8">
    <location>
        <begin position="4290"/>
        <end position="4364"/>
    </location>
</feature>
<dbReference type="PANTHER" id="PTHR45398:SF1">
    <property type="entry name" value="ENZYME, PUTATIVE (JCVI)-RELATED"/>
    <property type="match status" value="1"/>
</dbReference>
<dbReference type="Pfam" id="PF00668">
    <property type="entry name" value="Condensation"/>
    <property type="match status" value="8"/>
</dbReference>
<feature type="domain" description="Carrier" evidence="8">
    <location>
        <begin position="1665"/>
        <end position="1739"/>
    </location>
</feature>
<protein>
    <submittedName>
        <fullName evidence="9">Non-ribosomal peptide synthase/polyketide synthase</fullName>
    </submittedName>
</protein>
<comment type="caution">
    <text evidence="9">The sequence shown here is derived from an EMBL/GenBank/DDBJ whole genome shotgun (WGS) entry which is preliminary data.</text>
</comment>
<dbReference type="NCBIfam" id="NF003417">
    <property type="entry name" value="PRK04813.1"/>
    <property type="match status" value="4"/>
</dbReference>
<evidence type="ECO:0000256" key="2">
    <source>
        <dbReference type="ARBA" id="ARBA00006432"/>
    </source>
</evidence>
<keyword evidence="5" id="KW-0276">Fatty acid metabolism</keyword>
<dbReference type="SUPFAM" id="SSF47336">
    <property type="entry name" value="ACP-like"/>
    <property type="match status" value="4"/>
</dbReference>
<dbReference type="NCBIfam" id="TIGR01720">
    <property type="entry name" value="NRPS-para261"/>
    <property type="match status" value="2"/>
</dbReference>
<dbReference type="PANTHER" id="PTHR45398">
    <property type="match status" value="1"/>
</dbReference>
<dbReference type="Gene3D" id="2.30.38.10">
    <property type="entry name" value="Luciferase, Domain 3"/>
    <property type="match status" value="3"/>
</dbReference>
<comment type="cofactor">
    <cofactor evidence="1">
        <name>pantetheine 4'-phosphate</name>
        <dbReference type="ChEBI" id="CHEBI:47942"/>
    </cofactor>
</comment>
<dbReference type="InterPro" id="IPR036736">
    <property type="entry name" value="ACP-like_sf"/>
</dbReference>
<evidence type="ECO:0000256" key="7">
    <source>
        <dbReference type="SAM" id="MobiDB-lite"/>
    </source>
</evidence>
<reference evidence="9 10" key="1">
    <citation type="submission" date="2020-05" db="EMBL/GenBank/DDBJ databases">
        <authorList>
            <person name="Whitworth D."/>
        </authorList>
    </citation>
    <scope>NUCLEOTIDE SEQUENCE [LARGE SCALE GENOMIC DNA]</scope>
    <source>
        <strain evidence="9 10">AB043B</strain>
    </source>
</reference>
<evidence type="ECO:0000259" key="8">
    <source>
        <dbReference type="PROSITE" id="PS50075"/>
    </source>
</evidence>
<feature type="compositionally biased region" description="Polar residues" evidence="7">
    <location>
        <begin position="1834"/>
        <end position="1849"/>
    </location>
</feature>
<dbReference type="FunFam" id="3.40.50.980:FF:000001">
    <property type="entry name" value="Non-ribosomal peptide synthetase"/>
    <property type="match status" value="3"/>
</dbReference>
<dbReference type="Pfam" id="PF13193">
    <property type="entry name" value="AMP-binding_C"/>
    <property type="match status" value="3"/>
</dbReference>
<dbReference type="GO" id="GO:0008610">
    <property type="term" value="P:lipid biosynthetic process"/>
    <property type="evidence" value="ECO:0007669"/>
    <property type="project" value="InterPro"/>
</dbReference>
<dbReference type="PROSITE" id="PS50075">
    <property type="entry name" value="CARRIER"/>
    <property type="match status" value="4"/>
</dbReference>
<evidence type="ECO:0000256" key="6">
    <source>
        <dbReference type="ARBA" id="ARBA00023098"/>
    </source>
</evidence>
<evidence type="ECO:0000313" key="9">
    <source>
        <dbReference type="EMBL" id="NOK35298.1"/>
    </source>
</evidence>
<dbReference type="InterPro" id="IPR020845">
    <property type="entry name" value="AMP-binding_CS"/>
</dbReference>
<dbReference type="FunFam" id="3.30.300.30:FF:000010">
    <property type="entry name" value="Enterobactin synthetase component F"/>
    <property type="match status" value="3"/>
</dbReference>
<dbReference type="Proteomes" id="UP000563426">
    <property type="component" value="Unassembled WGS sequence"/>
</dbReference>
<comment type="similarity">
    <text evidence="2">Belongs to the ATP-dependent AMP-binding enzyme family.</text>
</comment>
<keyword evidence="6" id="KW-0443">Lipid metabolism</keyword>